<protein>
    <submittedName>
        <fullName evidence="2">Carbohydrate-binding domain-containing protein</fullName>
    </submittedName>
</protein>
<proteinExistence type="predicted"/>
<gene>
    <name evidence="2" type="ORF">G4D54_01270</name>
</gene>
<name>A0AAP9MBG8_CLOIN</name>
<dbReference type="Gene3D" id="1.20.1270.90">
    <property type="entry name" value="AF1782-like"/>
    <property type="match status" value="2"/>
</dbReference>
<dbReference type="GeneID" id="61924125"/>
<accession>A0AAP9MBG8</accession>
<evidence type="ECO:0000313" key="3">
    <source>
        <dbReference type="Proteomes" id="UP000503330"/>
    </source>
</evidence>
<dbReference type="AlphaFoldDB" id="A0AAP9MBG8"/>
<dbReference type="Proteomes" id="UP000503330">
    <property type="component" value="Chromosome"/>
</dbReference>
<feature type="transmembrane region" description="Helical" evidence="1">
    <location>
        <begin position="556"/>
        <end position="573"/>
    </location>
</feature>
<organism evidence="2 3">
    <name type="scientific">Clostridium innocuum</name>
    <dbReference type="NCBI Taxonomy" id="1522"/>
    <lineage>
        <taxon>Bacteria</taxon>
        <taxon>Bacillati</taxon>
        <taxon>Bacillota</taxon>
        <taxon>Clostridia</taxon>
        <taxon>Eubacteriales</taxon>
        <taxon>Clostridiaceae</taxon>
        <taxon>Clostridium</taxon>
    </lineage>
</organism>
<keyword evidence="1" id="KW-0812">Transmembrane</keyword>
<evidence type="ECO:0000313" key="2">
    <source>
        <dbReference type="EMBL" id="QJA01135.1"/>
    </source>
</evidence>
<keyword evidence="1" id="KW-1133">Transmembrane helix</keyword>
<reference evidence="2 3" key="1">
    <citation type="submission" date="2020-02" db="EMBL/GenBank/DDBJ databases">
        <authorList>
            <person name="Kociolek L.K."/>
            <person name="Ozer E.A."/>
        </authorList>
    </citation>
    <scope>NUCLEOTIDE SEQUENCE [LARGE SCALE GENOMIC DNA]</scope>
    <source>
        <strain evidence="2 3">ATCC 14501</strain>
    </source>
</reference>
<dbReference type="RefSeq" id="WP_002606918.1">
    <property type="nucleotide sequence ID" value="NZ_BAAACC010000012.1"/>
</dbReference>
<dbReference type="EMBL" id="CP048838">
    <property type="protein sequence ID" value="QJA01135.1"/>
    <property type="molecule type" value="Genomic_DNA"/>
</dbReference>
<sequence length="582" mass="64029">MYKKIRIVLILIFISIWTCPAGMHTVIVRAATVRTQKLDLSKAADSAQNATEGWQWIKNSDGSYTLILQDFTLDTTDTNGIILPRDKDVSIILKGRNTITCTQTGLAENWVILFPGEYKTKTVEGDGSLELNAPCGLNLDNLILNSGSLVIDSENAFLGGLVTNESYIQNGGAVSVTVTGSEGLYLIGEFQLHGGTLDINAPDGIGIFTDDGSAVYNAITIDGGALSIQADRGLYRNRREQVDADITMSNADISIHSTRTAISNILGNIIIHDLTSWDVKAPQLYGGNVTLQVQPADYIRLHALLKQVNDLNEALYMSNGWNALQESMKAVKMDKHFYEQDEVDAMYTDIKAKIDALVYLSADYTGIHDALQKVPAQIECYTDASRQKLYDLILNIPWDKNITEQKILDTYAKSLVDAINQLELKPQPAPVIPALIVQGANQSIRQGEQASFTANTAYEEFIALEIDENIISPNQYTVKEGSTVITLLPDCTKQLQPGMHTLRIISSTGIAECSFTIITAAEKDQEQPVSPSSDAKEIKKEKSKAPFTGNTTYIELWYLLSTVTLTGMGCLLLRRKNQKDKM</sequence>
<evidence type="ECO:0000256" key="1">
    <source>
        <dbReference type="SAM" id="Phobius"/>
    </source>
</evidence>
<keyword evidence="1" id="KW-0472">Membrane</keyword>